<gene>
    <name evidence="3" type="ORF">SAMN04489740_2136</name>
</gene>
<protein>
    <submittedName>
        <fullName evidence="3">Cell division protein FtsB</fullName>
    </submittedName>
</protein>
<keyword evidence="2" id="KW-0472">Membrane</keyword>
<name>A0A1H5KS10_9MICC</name>
<dbReference type="GO" id="GO:0051301">
    <property type="term" value="P:cell division"/>
    <property type="evidence" value="ECO:0007669"/>
    <property type="project" value="UniProtKB-KW"/>
</dbReference>
<keyword evidence="3" id="KW-0131">Cell cycle</keyword>
<dbReference type="EMBL" id="FNTV01000001">
    <property type="protein sequence ID" value="SEE67414.1"/>
    <property type="molecule type" value="Genomic_DNA"/>
</dbReference>
<dbReference type="Proteomes" id="UP000182725">
    <property type="component" value="Unassembled WGS sequence"/>
</dbReference>
<sequence length="256" mass="25991">MATRRPSVPKATFTAGIGSAPATSGHPAKAPTGPAADNAEAEGIKPAPGHGGSPTSAKGKAGSGKGSGKAAGKTGGKERKPTSSPSSRKLGEGVVHSADNSPVPARSFSGRLLVLGLAMGVVTVLLAPNVHTFLQQRAEISALRADIATKEAQQDTFEAELARWDDPAYIKQQARDRVSMLMPGETGYWVYGANGVEAVAGAPTAGDAKSSTAKTSTEITVEPWVDGLWEAVQDSAKVEAKPPATPAPKADPAPAP</sequence>
<accession>A0A1H5KS10</accession>
<evidence type="ECO:0000313" key="4">
    <source>
        <dbReference type="Proteomes" id="UP000182725"/>
    </source>
</evidence>
<dbReference type="AlphaFoldDB" id="A0A1H5KS10"/>
<evidence type="ECO:0000313" key="3">
    <source>
        <dbReference type="EMBL" id="SEE67414.1"/>
    </source>
</evidence>
<feature type="compositionally biased region" description="Pro residues" evidence="1">
    <location>
        <begin position="243"/>
        <end position="256"/>
    </location>
</feature>
<feature type="transmembrane region" description="Helical" evidence="2">
    <location>
        <begin position="112"/>
        <end position="134"/>
    </location>
</feature>
<keyword evidence="2" id="KW-0812">Transmembrane</keyword>
<feature type="region of interest" description="Disordered" evidence="1">
    <location>
        <begin position="233"/>
        <end position="256"/>
    </location>
</feature>
<proteinExistence type="predicted"/>
<evidence type="ECO:0000256" key="1">
    <source>
        <dbReference type="SAM" id="MobiDB-lite"/>
    </source>
</evidence>
<keyword evidence="2" id="KW-1133">Transmembrane helix</keyword>
<organism evidence="3 4">
    <name type="scientific">Arthrobacter alpinus</name>
    <dbReference type="NCBI Taxonomy" id="656366"/>
    <lineage>
        <taxon>Bacteria</taxon>
        <taxon>Bacillati</taxon>
        <taxon>Actinomycetota</taxon>
        <taxon>Actinomycetes</taxon>
        <taxon>Micrococcales</taxon>
        <taxon>Micrococcaceae</taxon>
        <taxon>Arthrobacter</taxon>
    </lineage>
</organism>
<dbReference type="InterPro" id="IPR007060">
    <property type="entry name" value="FtsL/DivIC"/>
</dbReference>
<keyword evidence="3" id="KW-0132">Cell division</keyword>
<evidence type="ECO:0000256" key="2">
    <source>
        <dbReference type="SAM" id="Phobius"/>
    </source>
</evidence>
<dbReference type="RefSeq" id="WP_074711592.1">
    <property type="nucleotide sequence ID" value="NZ_FNTV01000001.1"/>
</dbReference>
<dbReference type="Pfam" id="PF04977">
    <property type="entry name" value="DivIC"/>
    <property type="match status" value="1"/>
</dbReference>
<reference evidence="3 4" key="1">
    <citation type="submission" date="2016-10" db="EMBL/GenBank/DDBJ databases">
        <authorList>
            <person name="de Groot N.N."/>
        </authorList>
    </citation>
    <scope>NUCLEOTIDE SEQUENCE [LARGE SCALE GENOMIC DNA]</scope>
    <source>
        <strain evidence="3 4">DSM 22274</strain>
    </source>
</reference>
<feature type="region of interest" description="Disordered" evidence="1">
    <location>
        <begin position="1"/>
        <end position="102"/>
    </location>
</feature>